<dbReference type="Pfam" id="PF04854">
    <property type="entry name" value="DUF624"/>
    <property type="match status" value="1"/>
</dbReference>
<protein>
    <submittedName>
        <fullName evidence="2">DUF624 domain-containing protein</fullName>
    </submittedName>
</protein>
<feature type="transmembrane region" description="Helical" evidence="1">
    <location>
        <begin position="21"/>
        <end position="40"/>
    </location>
</feature>
<reference evidence="2 3" key="1">
    <citation type="submission" date="2018-09" db="EMBL/GenBank/DDBJ databases">
        <title>Genome sequencing of strain 1JSPR-7.</title>
        <authorList>
            <person name="Heo J."/>
            <person name="Kim S.-J."/>
            <person name="Kwon S.-W."/>
        </authorList>
    </citation>
    <scope>NUCLEOTIDE SEQUENCE [LARGE SCALE GENOMIC DNA]</scope>
    <source>
        <strain evidence="2 3">1JSPR-7</strain>
    </source>
</reference>
<dbReference type="InterPro" id="IPR006938">
    <property type="entry name" value="DUF624"/>
</dbReference>
<dbReference type="KEGG" id="lact:D7I46_02495"/>
<evidence type="ECO:0000313" key="3">
    <source>
        <dbReference type="Proteomes" id="UP000269374"/>
    </source>
</evidence>
<evidence type="ECO:0000256" key="1">
    <source>
        <dbReference type="SAM" id="Phobius"/>
    </source>
</evidence>
<accession>A0A387B8B6</accession>
<organism evidence="2 3">
    <name type="scientific">Lactococcus allomyrinae</name>
    <dbReference type="NCBI Taxonomy" id="2419773"/>
    <lineage>
        <taxon>Bacteria</taxon>
        <taxon>Bacillati</taxon>
        <taxon>Bacillota</taxon>
        <taxon>Bacilli</taxon>
        <taxon>Lactobacillales</taxon>
        <taxon>Streptococcaceae</taxon>
        <taxon>Lactococcus</taxon>
    </lineage>
</organism>
<feature type="transmembrane region" description="Helical" evidence="1">
    <location>
        <begin position="75"/>
        <end position="93"/>
    </location>
</feature>
<dbReference type="EMBL" id="CP032627">
    <property type="protein sequence ID" value="AYG00055.1"/>
    <property type="molecule type" value="Genomic_DNA"/>
</dbReference>
<dbReference type="AlphaFoldDB" id="A0A387B8B6"/>
<keyword evidence="3" id="KW-1185">Reference proteome</keyword>
<name>A0A387B8B6_9LACT</name>
<evidence type="ECO:0000313" key="2">
    <source>
        <dbReference type="EMBL" id="AYG00055.1"/>
    </source>
</evidence>
<gene>
    <name evidence="2" type="ORF">D7I46_02495</name>
</gene>
<sequence length="202" mass="23575">MIGRALEVLFIRIWVVVKLTLIFWLLSLSGGFILGFGPAFKVVTELYLAEGFEHTAIKVKQAYRIFKRNFWRANLIFWFYAAISLLLIYNLYLSVQIRGLLFFIIDFILLFGLTYVLTAFEYSMILDSQFEMSFGNLLKISFISNFVSFRTYLKLLLGTIILLILTWQFKGLILFAVIGVLQIYCVTVTKEWRVKIDEQLAE</sequence>
<dbReference type="RefSeq" id="WP_120771443.1">
    <property type="nucleotide sequence ID" value="NZ_CP032627.1"/>
</dbReference>
<proteinExistence type="predicted"/>
<dbReference type="OrthoDB" id="1650985at2"/>
<dbReference type="Proteomes" id="UP000269374">
    <property type="component" value="Chromosome"/>
</dbReference>
<keyword evidence="1" id="KW-1133">Transmembrane helix</keyword>
<keyword evidence="1" id="KW-0472">Membrane</keyword>
<keyword evidence="1" id="KW-0812">Transmembrane</keyword>
<feature type="transmembrane region" description="Helical" evidence="1">
    <location>
        <begin position="100"/>
        <end position="120"/>
    </location>
</feature>